<protein>
    <submittedName>
        <fullName evidence="1">Uncharacterized protein</fullName>
    </submittedName>
</protein>
<proteinExistence type="predicted"/>
<evidence type="ECO:0000313" key="2">
    <source>
        <dbReference type="Proteomes" id="UP000195569"/>
    </source>
</evidence>
<accession>A0A1N7RY88</accession>
<comment type="caution">
    <text evidence="1">The sequence shown here is derived from an EMBL/GenBank/DDBJ whole genome shotgun (WGS) entry which is preliminary data.</text>
</comment>
<dbReference type="AlphaFoldDB" id="A0A1N7RY88"/>
<dbReference type="RefSeq" id="WP_087734301.1">
    <property type="nucleotide sequence ID" value="NZ_CYGY02000023.1"/>
</dbReference>
<dbReference type="EMBL" id="CYGY02000023">
    <property type="protein sequence ID" value="SIT40096.1"/>
    <property type="molecule type" value="Genomic_DNA"/>
</dbReference>
<organism evidence="1 2">
    <name type="scientific">Paraburkholderia piptadeniae</name>
    <dbReference type="NCBI Taxonomy" id="1701573"/>
    <lineage>
        <taxon>Bacteria</taxon>
        <taxon>Pseudomonadati</taxon>
        <taxon>Pseudomonadota</taxon>
        <taxon>Betaproteobacteria</taxon>
        <taxon>Burkholderiales</taxon>
        <taxon>Burkholderiaceae</taxon>
        <taxon>Paraburkholderia</taxon>
    </lineage>
</organism>
<name>A0A1N7RY88_9BURK</name>
<gene>
    <name evidence="1" type="ORF">BN2476_230386</name>
</gene>
<reference evidence="1" key="1">
    <citation type="submission" date="2016-12" db="EMBL/GenBank/DDBJ databases">
        <authorList>
            <person name="Moulin L."/>
        </authorList>
    </citation>
    <scope>NUCLEOTIDE SEQUENCE [LARGE SCALE GENOMIC DNA]</scope>
    <source>
        <strain evidence="1">STM 7183</strain>
    </source>
</reference>
<evidence type="ECO:0000313" key="1">
    <source>
        <dbReference type="EMBL" id="SIT40096.1"/>
    </source>
</evidence>
<keyword evidence="2" id="KW-1185">Reference proteome</keyword>
<sequence>MVIYRPKSELTGKWLLAHTIASFMFSQGLDSPEELRKDSPMRADVLRFLLRKRAVAYWTANDWLRKSAMEGGFTLTEKGLPKVHDRLEGKPKGQPVKAAEIKSAEQVIRGASKNEALGEIEIDIP</sequence>
<dbReference type="Proteomes" id="UP000195569">
    <property type="component" value="Unassembled WGS sequence"/>
</dbReference>